<evidence type="ECO:0000256" key="4">
    <source>
        <dbReference type="ARBA" id="ARBA00033418"/>
    </source>
</evidence>
<reference evidence="7" key="1">
    <citation type="submission" date="2023-11" db="EMBL/GenBank/DDBJ databases">
        <authorList>
            <person name="De Vega J J."/>
            <person name="De Vega J J."/>
        </authorList>
    </citation>
    <scope>NUCLEOTIDE SEQUENCE</scope>
</reference>
<dbReference type="Gene3D" id="3.30.43.10">
    <property type="entry name" value="Uridine Diphospho-n-acetylenolpyruvylglucosamine Reductase, domain 2"/>
    <property type="match status" value="1"/>
</dbReference>
<keyword evidence="9" id="KW-1185">Reference proteome</keyword>
<dbReference type="PANTHER" id="PTHR43762">
    <property type="entry name" value="L-GULONOLACTONE OXIDASE"/>
    <property type="match status" value="1"/>
</dbReference>
<evidence type="ECO:0000256" key="2">
    <source>
        <dbReference type="ARBA" id="ARBA00013136"/>
    </source>
</evidence>
<dbReference type="SUPFAM" id="SSF56176">
    <property type="entry name" value="FAD-binding/transporter-associated domain-like"/>
    <property type="match status" value="1"/>
</dbReference>
<sequence>MFPPSPPASAPSAENVKMESETSDVSSLSRAQLVAALEPISSTRPSWSNWAQTFHCTPSARFAPRTVHECRLALELARRDGRVLRPVGIGHSPSDLACTRDYMLDMTRMNRVLEINAASSYVRAEAGITLDAIHSALGPHGLAMRNLGSISDQTLAGIVTTCTHGSGVDFGVMSTHVIALSLLTPSLSLVHLSPRDPDPKIRDLFTATICGLGSTGVIIDITLEVEPAFNLRDEHTLRPFGEVIDELDELKGKGEHVRLWWFPAVGQVKCSVADRTKEPRRLPFSGWTAWFWDAVIGFHAIQTMLVFSRFRVFSDAAPIAPSQSPKTSRLFSALLWGPRHVLAPLHHFTKNAHIYACRLALWMGGKHSVTVNRSDLVFNIECRYPQHTTEWAVPSANAKACLLELNQWLEEQRVTDGPSSRPHFPIEIRFSKADDLWLSPSNGVETCWIGVVVFKPYNLPVRYQNLFSAFERIMEAHSGRPHWAKAHHLTPQTTQAMYPQLGKFLAVLRGADPEGILRNEYVERHLLSRDHPEAFWGREYKLRNGPPRLSRPWLARSDWRHDWRIPPPPSHVAQLKADRAARVDWTIADQSLPSSDSESDAETLAELDVPQCAKY</sequence>
<organism evidence="7 9">
    <name type="scientific">Mycena citricolor</name>
    <dbReference type="NCBI Taxonomy" id="2018698"/>
    <lineage>
        <taxon>Eukaryota</taxon>
        <taxon>Fungi</taxon>
        <taxon>Dikarya</taxon>
        <taxon>Basidiomycota</taxon>
        <taxon>Agaricomycotina</taxon>
        <taxon>Agaricomycetes</taxon>
        <taxon>Agaricomycetidae</taxon>
        <taxon>Agaricales</taxon>
        <taxon>Marasmiineae</taxon>
        <taxon>Mycenaceae</taxon>
        <taxon>Mycena</taxon>
    </lineage>
</organism>
<dbReference type="InterPro" id="IPR036318">
    <property type="entry name" value="FAD-bd_PCMH-like_sf"/>
</dbReference>
<dbReference type="GO" id="GO:0016020">
    <property type="term" value="C:membrane"/>
    <property type="evidence" value="ECO:0007669"/>
    <property type="project" value="InterPro"/>
</dbReference>
<dbReference type="PANTHER" id="PTHR43762:SF1">
    <property type="entry name" value="D-ARABINONO-1,4-LACTONE OXIDASE"/>
    <property type="match status" value="1"/>
</dbReference>
<accession>A0AAD2HBC8</accession>
<dbReference type="EC" id="1.1.3.37" evidence="2"/>
<feature type="region of interest" description="Disordered" evidence="5">
    <location>
        <begin position="1"/>
        <end position="24"/>
    </location>
</feature>
<dbReference type="Gene3D" id="1.10.45.10">
    <property type="entry name" value="Vanillyl-alcohol Oxidase, Chain A, domain 4"/>
    <property type="match status" value="1"/>
</dbReference>
<feature type="domain" description="FAD-binding PCMH-type" evidence="6">
    <location>
        <begin position="54"/>
        <end position="228"/>
    </location>
</feature>
<keyword evidence="3" id="KW-0560">Oxidoreductase</keyword>
<dbReference type="InterPro" id="IPR010031">
    <property type="entry name" value="FAD_lactone_oxidase-like"/>
</dbReference>
<dbReference type="AlphaFoldDB" id="A0AAD2HBC8"/>
<dbReference type="Gene3D" id="3.30.70.2520">
    <property type="match status" value="1"/>
</dbReference>
<evidence type="ECO:0000259" key="6">
    <source>
        <dbReference type="PROSITE" id="PS51387"/>
    </source>
</evidence>
<evidence type="ECO:0000256" key="5">
    <source>
        <dbReference type="SAM" id="MobiDB-lite"/>
    </source>
</evidence>
<dbReference type="Pfam" id="PF04030">
    <property type="entry name" value="ALO"/>
    <property type="match status" value="1"/>
</dbReference>
<name>A0AAD2HBC8_9AGAR</name>
<dbReference type="Proteomes" id="UP001295794">
    <property type="component" value="Unassembled WGS sequence"/>
</dbReference>
<evidence type="ECO:0000313" key="8">
    <source>
        <dbReference type="EMBL" id="CAK5271464.1"/>
    </source>
</evidence>
<dbReference type="EMBL" id="CAVNYO010000169">
    <property type="protein sequence ID" value="CAK5271007.1"/>
    <property type="molecule type" value="Genomic_DNA"/>
</dbReference>
<dbReference type="InterPro" id="IPR016169">
    <property type="entry name" value="FAD-bd_PCMH_sub2"/>
</dbReference>
<dbReference type="EMBL" id="CAVNYO010000171">
    <property type="protein sequence ID" value="CAK5271464.1"/>
    <property type="molecule type" value="Genomic_DNA"/>
</dbReference>
<gene>
    <name evidence="7" type="ORF">MYCIT1_LOCUS15865</name>
    <name evidence="8" type="ORF">MYCIT1_LOCUS16527</name>
</gene>
<feature type="region of interest" description="Disordered" evidence="5">
    <location>
        <begin position="591"/>
        <end position="615"/>
    </location>
</feature>
<dbReference type="GO" id="GO:0005739">
    <property type="term" value="C:mitochondrion"/>
    <property type="evidence" value="ECO:0007669"/>
    <property type="project" value="TreeGrafter"/>
</dbReference>
<proteinExistence type="predicted"/>
<dbReference type="InterPro" id="IPR006094">
    <property type="entry name" value="Oxid_FAD_bind_N"/>
</dbReference>
<protein>
    <recommendedName>
        <fullName evidence="2">D-arabinono-1,4-lactone oxidase</fullName>
        <ecNumber evidence="2">1.1.3.37</ecNumber>
    </recommendedName>
    <alternativeName>
        <fullName evidence="4">L-galactono-gamma-lactone oxidase</fullName>
    </alternativeName>
</protein>
<dbReference type="GO" id="GO:0003885">
    <property type="term" value="F:D-arabinono-1,4-lactone oxidase activity"/>
    <property type="evidence" value="ECO:0007669"/>
    <property type="project" value="UniProtKB-EC"/>
</dbReference>
<dbReference type="Gene3D" id="3.30.465.10">
    <property type="match status" value="1"/>
</dbReference>
<dbReference type="InterPro" id="IPR016166">
    <property type="entry name" value="FAD-bd_PCMH"/>
</dbReference>
<dbReference type="PROSITE" id="PS51387">
    <property type="entry name" value="FAD_PCMH"/>
    <property type="match status" value="1"/>
</dbReference>
<dbReference type="InterPro" id="IPR016167">
    <property type="entry name" value="FAD-bd_PCMH_sub1"/>
</dbReference>
<evidence type="ECO:0000256" key="1">
    <source>
        <dbReference type="ARBA" id="ARBA00005083"/>
    </source>
</evidence>
<evidence type="ECO:0000256" key="3">
    <source>
        <dbReference type="ARBA" id="ARBA00023002"/>
    </source>
</evidence>
<comment type="caution">
    <text evidence="7">The sequence shown here is derived from an EMBL/GenBank/DDBJ whole genome shotgun (WGS) entry which is preliminary data.</text>
</comment>
<comment type="pathway">
    <text evidence="1">Cofactor biosynthesis; D-erythroascorbate biosynthesis; dehydro-D-arabinono-1,4-lactone from D-arabinose: step 2/2.</text>
</comment>
<evidence type="ECO:0000313" key="7">
    <source>
        <dbReference type="EMBL" id="CAK5271007.1"/>
    </source>
</evidence>
<dbReference type="InterPro" id="IPR016171">
    <property type="entry name" value="Vanillyl_alc_oxidase_C-sub2"/>
</dbReference>
<dbReference type="InterPro" id="IPR007173">
    <property type="entry name" value="ALO_C"/>
</dbReference>
<dbReference type="Pfam" id="PF01565">
    <property type="entry name" value="FAD_binding_4"/>
    <property type="match status" value="1"/>
</dbReference>
<evidence type="ECO:0000313" key="9">
    <source>
        <dbReference type="Proteomes" id="UP001295794"/>
    </source>
</evidence>
<dbReference type="GO" id="GO:0071949">
    <property type="term" value="F:FAD binding"/>
    <property type="evidence" value="ECO:0007669"/>
    <property type="project" value="InterPro"/>
</dbReference>